<dbReference type="InterPro" id="IPR014057">
    <property type="entry name" value="HI1420"/>
</dbReference>
<evidence type="ECO:0000313" key="2">
    <source>
        <dbReference type="Proteomes" id="UP000335538"/>
    </source>
</evidence>
<accession>A0A5E5B9M4</accession>
<dbReference type="Proteomes" id="UP000335538">
    <property type="component" value="Unassembled WGS sequence"/>
</dbReference>
<dbReference type="Pfam" id="PF21716">
    <property type="entry name" value="dnstrm_HI1420"/>
    <property type="match status" value="1"/>
</dbReference>
<proteinExistence type="predicted"/>
<dbReference type="AlphaFoldDB" id="A0A5E5B9M4"/>
<dbReference type="EMBL" id="CABPSR010000008">
    <property type="protein sequence ID" value="VVE81615.1"/>
    <property type="molecule type" value="Genomic_DNA"/>
</dbReference>
<evidence type="ECO:0000313" key="1">
    <source>
        <dbReference type="EMBL" id="VVE81615.1"/>
    </source>
</evidence>
<sequence length="100" mass="10915">MKNIGITRFDASEYLDNDETIAEYLNAALEENDAEFFLAAVADVAKAKGIAQVATAAGLGRESLYKTLSPDAQPRFLTVLRIMHALGVTFSAIPRQANRR</sequence>
<dbReference type="InterPro" id="IPR010982">
    <property type="entry name" value="Lambda_DNA-bd_dom_sf"/>
</dbReference>
<dbReference type="PANTHER" id="PTHR40275">
    <property type="entry name" value="SSL7038 PROTEIN"/>
    <property type="match status" value="1"/>
</dbReference>
<organism evidence="1 2">
    <name type="scientific">Pandoraea sputorum</name>
    <dbReference type="NCBI Taxonomy" id="93222"/>
    <lineage>
        <taxon>Bacteria</taxon>
        <taxon>Pseudomonadati</taxon>
        <taxon>Pseudomonadota</taxon>
        <taxon>Betaproteobacteria</taxon>
        <taxon>Burkholderiales</taxon>
        <taxon>Burkholderiaceae</taxon>
        <taxon>Pandoraea</taxon>
    </lineage>
</organism>
<dbReference type="PANTHER" id="PTHR40275:SF1">
    <property type="entry name" value="SSL7038 PROTEIN"/>
    <property type="match status" value="1"/>
</dbReference>
<dbReference type="GO" id="GO:0003677">
    <property type="term" value="F:DNA binding"/>
    <property type="evidence" value="ECO:0007669"/>
    <property type="project" value="InterPro"/>
</dbReference>
<gene>
    <name evidence="1" type="ORF">PSP31121_03373</name>
</gene>
<dbReference type="RefSeq" id="WP_150810075.1">
    <property type="nucleotide sequence ID" value="NZ_AP028930.1"/>
</dbReference>
<name>A0A5E5B9M4_9BURK</name>
<reference evidence="1 2" key="1">
    <citation type="submission" date="2019-08" db="EMBL/GenBank/DDBJ databases">
        <authorList>
            <person name="Peeters C."/>
        </authorList>
    </citation>
    <scope>NUCLEOTIDE SEQUENCE [LARGE SCALE GENOMIC DNA]</scope>
    <source>
        <strain evidence="1 2">LMG 31121</strain>
    </source>
</reference>
<dbReference type="NCBIfam" id="TIGR02684">
    <property type="entry name" value="dnstrm_HI1420"/>
    <property type="match status" value="1"/>
</dbReference>
<protein>
    <submittedName>
        <fullName evidence="1">Addiction module antitoxin</fullName>
    </submittedName>
</protein>
<dbReference type="SUPFAM" id="SSF47413">
    <property type="entry name" value="lambda repressor-like DNA-binding domains"/>
    <property type="match status" value="1"/>
</dbReference>